<feature type="compositionally biased region" description="Polar residues" evidence="1">
    <location>
        <begin position="27"/>
        <end position="60"/>
    </location>
</feature>
<dbReference type="RefSeq" id="XP_030763798.1">
    <property type="nucleotide sequence ID" value="XM_030907938.1"/>
</dbReference>
<dbReference type="AlphaFoldDB" id="A0A6J2YIE4"/>
<dbReference type="InParanoid" id="A0A6J2YIE4"/>
<dbReference type="GeneID" id="115888271"/>
<evidence type="ECO:0000256" key="1">
    <source>
        <dbReference type="SAM" id="MobiDB-lite"/>
    </source>
</evidence>
<dbReference type="OrthoDB" id="7490353at2759"/>
<name>A0A6J2YIE4_SITOR</name>
<proteinExistence type="predicted"/>
<dbReference type="KEGG" id="soy:115888271"/>
<sequence>MGPRLTVLREIEKLKEKNDSLNHRECSASTVTETSELNQSLDQSCDNNDNITTDESSHQSNVQVTAETPVIIYENDDFLKLLLKPRFEDFDLKTLLLTSPLGKSILNYYKINNKLDNIRRNRLVSIIVKHLYNHIVKNRLQQDEYNSLAAKIVLLFPTEPMGVYYCPPVKKACSPFHKPVMAKGKLVNHCRNILFRSGDTQKQRKRAHEDEDEESFGIVPKQKEDNLEDTFKEEIAWLQHNTEPWNKVMEYWTRTWEVRSTSCDMSPSVSQYLEK</sequence>
<organism evidence="2 3">
    <name type="scientific">Sitophilus oryzae</name>
    <name type="common">Rice weevil</name>
    <name type="synonym">Curculio oryzae</name>
    <dbReference type="NCBI Taxonomy" id="7048"/>
    <lineage>
        <taxon>Eukaryota</taxon>
        <taxon>Metazoa</taxon>
        <taxon>Ecdysozoa</taxon>
        <taxon>Arthropoda</taxon>
        <taxon>Hexapoda</taxon>
        <taxon>Insecta</taxon>
        <taxon>Pterygota</taxon>
        <taxon>Neoptera</taxon>
        <taxon>Endopterygota</taxon>
        <taxon>Coleoptera</taxon>
        <taxon>Polyphaga</taxon>
        <taxon>Cucujiformia</taxon>
        <taxon>Curculionidae</taxon>
        <taxon>Dryophthorinae</taxon>
        <taxon>Sitophilus</taxon>
    </lineage>
</organism>
<feature type="region of interest" description="Disordered" evidence="1">
    <location>
        <begin position="25"/>
        <end position="60"/>
    </location>
</feature>
<evidence type="ECO:0000313" key="2">
    <source>
        <dbReference type="Proteomes" id="UP000504635"/>
    </source>
</evidence>
<dbReference type="Proteomes" id="UP000504635">
    <property type="component" value="Unplaced"/>
</dbReference>
<evidence type="ECO:0000313" key="3">
    <source>
        <dbReference type="RefSeq" id="XP_030763798.1"/>
    </source>
</evidence>
<accession>A0A6J2YIE4</accession>
<gene>
    <name evidence="3" type="primary">LOC115888271</name>
</gene>
<reference evidence="3" key="1">
    <citation type="submission" date="2025-08" db="UniProtKB">
        <authorList>
            <consortium name="RefSeq"/>
        </authorList>
    </citation>
    <scope>IDENTIFICATION</scope>
    <source>
        <tissue evidence="3">Gonads</tissue>
    </source>
</reference>
<keyword evidence="2" id="KW-1185">Reference proteome</keyword>
<protein>
    <submittedName>
        <fullName evidence="3">Uncharacterized protein LOC115888271</fullName>
    </submittedName>
</protein>